<dbReference type="InterPro" id="IPR052205">
    <property type="entry name" value="FliO/MopB"/>
</dbReference>
<feature type="signal peptide" evidence="8">
    <location>
        <begin position="1"/>
        <end position="28"/>
    </location>
</feature>
<evidence type="ECO:0000256" key="1">
    <source>
        <dbReference type="ARBA" id="ARBA00022475"/>
    </source>
</evidence>
<comment type="subcellular location">
    <subcellularLocation>
        <location evidence="7">Cell membrane</location>
    </subcellularLocation>
    <subcellularLocation>
        <location evidence="7">Bacterial flagellum basal body</location>
    </subcellularLocation>
</comment>
<reference evidence="9 10" key="1">
    <citation type="submission" date="2019-03" db="EMBL/GenBank/DDBJ databases">
        <title>Genomic Encyclopedia of Type Strains, Phase IV (KMG-IV): sequencing the most valuable type-strain genomes for metagenomic binning, comparative biology and taxonomic classification.</title>
        <authorList>
            <person name="Goeker M."/>
        </authorList>
    </citation>
    <scope>NUCLEOTIDE SEQUENCE [LARGE SCALE GENOMIC DNA]</scope>
    <source>
        <strain evidence="9 10">DSM 100309</strain>
    </source>
</reference>
<evidence type="ECO:0000313" key="9">
    <source>
        <dbReference type="EMBL" id="TCV90771.1"/>
    </source>
</evidence>
<dbReference type="PANTHER" id="PTHR38766">
    <property type="entry name" value="FLAGELLAR PROTEIN FLIO"/>
    <property type="match status" value="1"/>
</dbReference>
<evidence type="ECO:0000256" key="6">
    <source>
        <dbReference type="ARBA" id="ARBA00037937"/>
    </source>
</evidence>
<keyword evidence="4 7" id="KW-0472">Membrane</keyword>
<dbReference type="EMBL" id="SMCO01000001">
    <property type="protein sequence ID" value="TCV90771.1"/>
    <property type="molecule type" value="Genomic_DNA"/>
</dbReference>
<accession>A0A4R3YFL4</accession>
<keyword evidence="3 7" id="KW-1133">Transmembrane helix</keyword>
<dbReference type="Proteomes" id="UP000295367">
    <property type="component" value="Unassembled WGS sequence"/>
</dbReference>
<protein>
    <recommendedName>
        <fullName evidence="7">Flagellar protein</fullName>
    </recommendedName>
</protein>
<evidence type="ECO:0000256" key="8">
    <source>
        <dbReference type="SAM" id="SignalP"/>
    </source>
</evidence>
<keyword evidence="5 7" id="KW-0975">Bacterial flagellum</keyword>
<keyword evidence="9" id="KW-0966">Cell projection</keyword>
<comment type="caution">
    <text evidence="9">The sequence shown here is derived from an EMBL/GenBank/DDBJ whole genome shotgun (WGS) entry which is preliminary data.</text>
</comment>
<dbReference type="OrthoDB" id="9182371at2"/>
<comment type="similarity">
    <text evidence="6 7">Belongs to the FliO/MopB family.</text>
</comment>
<keyword evidence="9" id="KW-0969">Cilium</keyword>
<evidence type="ECO:0000256" key="5">
    <source>
        <dbReference type="ARBA" id="ARBA00023143"/>
    </source>
</evidence>
<keyword evidence="8" id="KW-0732">Signal</keyword>
<dbReference type="GO" id="GO:0044781">
    <property type="term" value="P:bacterial-type flagellum organization"/>
    <property type="evidence" value="ECO:0007669"/>
    <property type="project" value="UniProtKB-UniRule"/>
</dbReference>
<sequence>MTLSGKKLWDAITRLSFLWLLLSVTAQAAQPASTVSPPVSSATAGGMLQVLFGLIIVLAAIAGTAWLLRRIGPGQSSAGGMLKLVGGMMVSPKERVVLVEIGETWLLLGVAAGQVNTLHTMPKPPDADLKATTENSDVAFPNWLKLAMQGKKRG</sequence>
<dbReference type="AlphaFoldDB" id="A0A4R3YFL4"/>
<dbReference type="RefSeq" id="WP_124947340.1">
    <property type="nucleotide sequence ID" value="NZ_BHVT01000073.1"/>
</dbReference>
<keyword evidence="10" id="KW-1185">Reference proteome</keyword>
<proteinExistence type="inferred from homology"/>
<feature type="transmembrane region" description="Helical" evidence="7">
    <location>
        <begin position="47"/>
        <end position="68"/>
    </location>
</feature>
<dbReference type="Pfam" id="PF04347">
    <property type="entry name" value="FliO"/>
    <property type="match status" value="1"/>
</dbReference>
<gene>
    <name evidence="9" type="ORF">EDC63_101745</name>
</gene>
<dbReference type="PANTHER" id="PTHR38766:SF1">
    <property type="entry name" value="FLAGELLAR PROTEIN FLIO"/>
    <property type="match status" value="1"/>
</dbReference>
<evidence type="ECO:0000256" key="2">
    <source>
        <dbReference type="ARBA" id="ARBA00022692"/>
    </source>
</evidence>
<evidence type="ECO:0000256" key="4">
    <source>
        <dbReference type="ARBA" id="ARBA00023136"/>
    </source>
</evidence>
<dbReference type="GO" id="GO:0005886">
    <property type="term" value="C:plasma membrane"/>
    <property type="evidence" value="ECO:0007669"/>
    <property type="project" value="UniProtKB-SubCell"/>
</dbReference>
<evidence type="ECO:0000313" key="10">
    <source>
        <dbReference type="Proteomes" id="UP000295367"/>
    </source>
</evidence>
<keyword evidence="2 7" id="KW-0812">Transmembrane</keyword>
<organism evidence="9 10">
    <name type="scientific">Sulfurirhabdus autotrophica</name>
    <dbReference type="NCBI Taxonomy" id="1706046"/>
    <lineage>
        <taxon>Bacteria</taxon>
        <taxon>Pseudomonadati</taxon>
        <taxon>Pseudomonadota</taxon>
        <taxon>Betaproteobacteria</taxon>
        <taxon>Nitrosomonadales</taxon>
        <taxon>Sulfuricellaceae</taxon>
        <taxon>Sulfurirhabdus</taxon>
    </lineage>
</organism>
<dbReference type="InterPro" id="IPR022781">
    <property type="entry name" value="Flagellar_biosynth_FliO"/>
</dbReference>
<keyword evidence="1 7" id="KW-1003">Cell membrane</keyword>
<dbReference type="GO" id="GO:0009425">
    <property type="term" value="C:bacterial-type flagellum basal body"/>
    <property type="evidence" value="ECO:0007669"/>
    <property type="project" value="UniProtKB-SubCell"/>
</dbReference>
<evidence type="ECO:0000256" key="3">
    <source>
        <dbReference type="ARBA" id="ARBA00022989"/>
    </source>
</evidence>
<name>A0A4R3YFL4_9PROT</name>
<dbReference type="NCBIfam" id="TIGR03500">
    <property type="entry name" value="FliO_TIGR"/>
    <property type="match status" value="1"/>
</dbReference>
<keyword evidence="9" id="KW-0282">Flagellum</keyword>
<feature type="chain" id="PRO_5020536695" description="Flagellar protein" evidence="8">
    <location>
        <begin position="29"/>
        <end position="154"/>
    </location>
</feature>
<evidence type="ECO:0000256" key="7">
    <source>
        <dbReference type="RuleBase" id="RU362064"/>
    </source>
</evidence>